<reference evidence="1" key="1">
    <citation type="journal article" date="2013" name="Genome Announc.">
        <title>Draft Genome Sequence of Loktanella cinnabarina LL-001T, Isolated from Deep-Sea Floor Sediment.</title>
        <authorList>
            <person name="Nishi S."/>
            <person name="Tsubouchi T."/>
            <person name="Takaki Y."/>
            <person name="Koyanagi R."/>
            <person name="Satoh N."/>
            <person name="Maruyama T."/>
            <person name="Hatada Y."/>
        </authorList>
    </citation>
    <scope>NUCLEOTIDE SEQUENCE [LARGE SCALE GENOMIC DNA]</scope>
    <source>
        <strain evidence="1">LL-001</strain>
    </source>
</reference>
<accession>U3AIN7</accession>
<name>U3AIN7_9RHOB</name>
<dbReference type="EMBL" id="BATB01000005">
    <property type="protein sequence ID" value="GAD54663.1"/>
    <property type="molecule type" value="Genomic_DNA"/>
</dbReference>
<keyword evidence="2" id="KW-1185">Reference proteome</keyword>
<sequence length="37" mass="4163">MTDALPDMNVYRMLHVSSLLLLLLRISATTQWTSPCA</sequence>
<protein>
    <submittedName>
        <fullName evidence="1">Uncharacterized protein</fullName>
    </submittedName>
</protein>
<proteinExistence type="predicted"/>
<organism evidence="1 2">
    <name type="scientific">Limimaricola cinnabarinus LL-001</name>
    <dbReference type="NCBI Taxonomy" id="1337093"/>
    <lineage>
        <taxon>Bacteria</taxon>
        <taxon>Pseudomonadati</taxon>
        <taxon>Pseudomonadota</taxon>
        <taxon>Alphaproteobacteria</taxon>
        <taxon>Rhodobacterales</taxon>
        <taxon>Paracoccaceae</taxon>
        <taxon>Limimaricola</taxon>
    </lineage>
</organism>
<dbReference type="AlphaFoldDB" id="U3AIN7"/>
<comment type="caution">
    <text evidence="1">The sequence shown here is derived from an EMBL/GenBank/DDBJ whole genome shotgun (WGS) entry which is preliminary data.</text>
</comment>
<gene>
    <name evidence="1" type="ORF">MBELCI_0715</name>
</gene>
<evidence type="ECO:0000313" key="1">
    <source>
        <dbReference type="EMBL" id="GAD54663.1"/>
    </source>
</evidence>
<evidence type="ECO:0000313" key="2">
    <source>
        <dbReference type="Proteomes" id="UP000016566"/>
    </source>
</evidence>
<dbReference type="Proteomes" id="UP000016566">
    <property type="component" value="Unassembled WGS sequence"/>
</dbReference>